<organism evidence="2 3">
    <name type="scientific">Paraburkholderia silvatlantica</name>
    <dbReference type="NCBI Taxonomy" id="321895"/>
    <lineage>
        <taxon>Bacteria</taxon>
        <taxon>Pseudomonadati</taxon>
        <taxon>Pseudomonadota</taxon>
        <taxon>Betaproteobacteria</taxon>
        <taxon>Burkholderiales</taxon>
        <taxon>Burkholderiaceae</taxon>
        <taxon>Paraburkholderia</taxon>
    </lineage>
</organism>
<reference evidence="2 3" key="1">
    <citation type="submission" date="2020-08" db="EMBL/GenBank/DDBJ databases">
        <title>Genomic Encyclopedia of Type Strains, Phase IV (KMG-V): Genome sequencing to study the core and pangenomes of soil and plant-associated prokaryotes.</title>
        <authorList>
            <person name="Whitman W."/>
        </authorList>
    </citation>
    <scope>NUCLEOTIDE SEQUENCE [LARGE SCALE GENOMIC DNA]</scope>
    <source>
        <strain evidence="2 3">SRMrh-85</strain>
    </source>
</reference>
<evidence type="ECO:0000313" key="2">
    <source>
        <dbReference type="EMBL" id="MBB2928387.1"/>
    </source>
</evidence>
<keyword evidence="3" id="KW-1185">Reference proteome</keyword>
<feature type="compositionally biased region" description="Polar residues" evidence="1">
    <location>
        <begin position="1"/>
        <end position="15"/>
    </location>
</feature>
<gene>
    <name evidence="2" type="ORF">FHX59_002809</name>
</gene>
<sequence>MSETRTVVTSENLMQHITGAQPATEAKTETAVESKEAEAVTAAGESSQQPKKVSIVKELVETRHERNALRGEVSAARGETDAANARVAQLESELSEIRASMAAAQAQPAPKELDPKPQRAQFVSDEDYQEALTDWKVDQKLAEQQQAEQQARAEAAQQQLADNWQKRLAAAKTEIPDYDDVVGKSEIDLPNHLYVAIVESDIGPRLAYYFAQNPDEALLLKGMSPTAALRTLGKLEDRLAAEKKPAATKTEPAAKKKEPEVSKAPAPIEPLKDASTPVEKPTSQMTYQEYKAHRQAQQASKRR</sequence>
<comment type="caution">
    <text evidence="2">The sequence shown here is derived from an EMBL/GenBank/DDBJ whole genome shotgun (WGS) entry which is preliminary data.</text>
</comment>
<accession>A0ABR6FLT4</accession>
<evidence type="ECO:0008006" key="4">
    <source>
        <dbReference type="Google" id="ProtNLM"/>
    </source>
</evidence>
<feature type="region of interest" description="Disordered" evidence="1">
    <location>
        <begin position="99"/>
        <end position="119"/>
    </location>
</feature>
<feature type="region of interest" description="Disordered" evidence="1">
    <location>
        <begin position="240"/>
        <end position="303"/>
    </location>
</feature>
<feature type="region of interest" description="Disordered" evidence="1">
    <location>
        <begin position="1"/>
        <end position="52"/>
    </location>
</feature>
<evidence type="ECO:0000313" key="3">
    <source>
        <dbReference type="Proteomes" id="UP000533533"/>
    </source>
</evidence>
<proteinExistence type="predicted"/>
<dbReference type="EMBL" id="JACHVZ010000007">
    <property type="protein sequence ID" value="MBB2928387.1"/>
    <property type="molecule type" value="Genomic_DNA"/>
</dbReference>
<protein>
    <recommendedName>
        <fullName evidence="4">Scaffolding protein</fullName>
    </recommendedName>
</protein>
<feature type="compositionally biased region" description="Basic and acidic residues" evidence="1">
    <location>
        <begin position="252"/>
        <end position="261"/>
    </location>
</feature>
<dbReference type="Proteomes" id="UP000533533">
    <property type="component" value="Unassembled WGS sequence"/>
</dbReference>
<feature type="compositionally biased region" description="Basic and acidic residues" evidence="1">
    <location>
        <begin position="26"/>
        <end position="38"/>
    </location>
</feature>
<name>A0ABR6FLT4_9BURK</name>
<feature type="region of interest" description="Disordered" evidence="1">
    <location>
        <begin position="70"/>
        <end position="89"/>
    </location>
</feature>
<dbReference type="RefSeq" id="WP_110384504.1">
    <property type="nucleotide sequence ID" value="NZ_JACHVZ010000007.1"/>
</dbReference>
<evidence type="ECO:0000256" key="1">
    <source>
        <dbReference type="SAM" id="MobiDB-lite"/>
    </source>
</evidence>